<name>A0A448ZDZ4_9STRA</name>
<dbReference type="AlphaFoldDB" id="A0A448ZDZ4"/>
<feature type="region of interest" description="Disordered" evidence="1">
    <location>
        <begin position="210"/>
        <end position="272"/>
    </location>
</feature>
<evidence type="ECO:0000313" key="2">
    <source>
        <dbReference type="EMBL" id="VEU40268.1"/>
    </source>
</evidence>
<feature type="compositionally biased region" description="Acidic residues" evidence="1">
    <location>
        <begin position="259"/>
        <end position="272"/>
    </location>
</feature>
<keyword evidence="3" id="KW-1185">Reference proteome</keyword>
<dbReference type="EMBL" id="CAACVS010000269">
    <property type="protein sequence ID" value="VEU40268.1"/>
    <property type="molecule type" value="Genomic_DNA"/>
</dbReference>
<dbReference type="Proteomes" id="UP000291116">
    <property type="component" value="Unassembled WGS sequence"/>
</dbReference>
<reference evidence="2 3" key="1">
    <citation type="submission" date="2019-01" db="EMBL/GenBank/DDBJ databases">
        <authorList>
            <person name="Ferrante I. M."/>
        </authorList>
    </citation>
    <scope>NUCLEOTIDE SEQUENCE [LARGE SCALE GENOMIC DNA]</scope>
    <source>
        <strain evidence="2 3">B856</strain>
    </source>
</reference>
<sequence length="272" mass="31006">MASINRDSNSRVLSIVWIARRCALLWVLLDIATTFNGSWVSRSTYGSPSFIFVAADGATCKDKAITIRTNKIKEISFCKWVGKQKETRCRKKKHRVKRKFVIKKNGEKKVKWRRKRLSALKYCECACKDYITTGTGDEDEGEDGCPNYDFVKDVATPPLCPPEKDLKVCDYRFKYIGCTFEVIQCVATYSCQCFGGKWHCGLLHYEGQDCEEDDPRDPRRTSGMPGTRRMRWLNDDGVPTGDTCDPDDPLPKPPQEDSSALEDEEEDIVIPM</sequence>
<evidence type="ECO:0000313" key="3">
    <source>
        <dbReference type="Proteomes" id="UP000291116"/>
    </source>
</evidence>
<protein>
    <submittedName>
        <fullName evidence="2">Uncharacterized protein</fullName>
    </submittedName>
</protein>
<accession>A0A448ZDZ4</accession>
<gene>
    <name evidence="2" type="ORF">PSNMU_V1.4_AUG-EV-PASAV3_0071580</name>
</gene>
<organism evidence="2 3">
    <name type="scientific">Pseudo-nitzschia multistriata</name>
    <dbReference type="NCBI Taxonomy" id="183589"/>
    <lineage>
        <taxon>Eukaryota</taxon>
        <taxon>Sar</taxon>
        <taxon>Stramenopiles</taxon>
        <taxon>Ochrophyta</taxon>
        <taxon>Bacillariophyta</taxon>
        <taxon>Bacillariophyceae</taxon>
        <taxon>Bacillariophycidae</taxon>
        <taxon>Bacillariales</taxon>
        <taxon>Bacillariaceae</taxon>
        <taxon>Pseudo-nitzschia</taxon>
    </lineage>
</organism>
<evidence type="ECO:0000256" key="1">
    <source>
        <dbReference type="SAM" id="MobiDB-lite"/>
    </source>
</evidence>
<proteinExistence type="predicted"/>